<reference evidence="1 2" key="1">
    <citation type="submission" date="2016-10" db="EMBL/GenBank/DDBJ databases">
        <authorList>
            <person name="de Groot N.N."/>
        </authorList>
    </citation>
    <scope>NUCLEOTIDE SEQUENCE [LARGE SCALE GENOMIC DNA]</scope>
    <source>
        <strain evidence="1 2">CGMCC 1.6134</strain>
    </source>
</reference>
<accession>A0A1I4LRU0</accession>
<name>A0A1I4LRU0_9BACI</name>
<keyword evidence="2" id="KW-1185">Reference proteome</keyword>
<evidence type="ECO:0000313" key="2">
    <source>
        <dbReference type="Proteomes" id="UP000199668"/>
    </source>
</evidence>
<dbReference type="Proteomes" id="UP000199668">
    <property type="component" value="Unassembled WGS sequence"/>
</dbReference>
<dbReference type="EMBL" id="FOTY01000008">
    <property type="protein sequence ID" value="SFL93533.1"/>
    <property type="molecule type" value="Genomic_DNA"/>
</dbReference>
<gene>
    <name evidence="1" type="ORF">SAMN04488054_108114</name>
</gene>
<proteinExistence type="predicted"/>
<organism evidence="1 2">
    <name type="scientific">Salibacterium qingdaonense</name>
    <dbReference type="NCBI Taxonomy" id="266892"/>
    <lineage>
        <taxon>Bacteria</taxon>
        <taxon>Bacillati</taxon>
        <taxon>Bacillota</taxon>
        <taxon>Bacilli</taxon>
        <taxon>Bacillales</taxon>
        <taxon>Bacillaceae</taxon>
    </lineage>
</organism>
<dbReference type="AlphaFoldDB" id="A0A1I4LRU0"/>
<sequence>MLRGLAICFGTHSARCGNEGKAGTYKRNVSVYMRKFLIYMPTNRKYSPSRMVPAEYGPLHAGSGDLHAKQTHLHAKGRSRVLYRTGIRGTKKARTISVKKASGYHCIIGSFFVAAPFTGRVQHMSVSSSPACRDFCICSRCSLLICD</sequence>
<protein>
    <submittedName>
        <fullName evidence="1">Uncharacterized protein</fullName>
    </submittedName>
</protein>
<evidence type="ECO:0000313" key="1">
    <source>
        <dbReference type="EMBL" id="SFL93533.1"/>
    </source>
</evidence>